<gene>
    <name evidence="1" type="ORF">S03H2_29651</name>
</gene>
<accession>X1H8M9</accession>
<name>X1H8M9_9ZZZZ</name>
<feature type="non-terminal residue" evidence="1">
    <location>
        <position position="40"/>
    </location>
</feature>
<dbReference type="EMBL" id="BARU01017908">
    <property type="protein sequence ID" value="GAH50204.1"/>
    <property type="molecule type" value="Genomic_DNA"/>
</dbReference>
<sequence length="40" mass="4681">MTKKNNPRLYETYDRELTKKLEERLLALPIEPSFSANALS</sequence>
<dbReference type="AlphaFoldDB" id="X1H8M9"/>
<evidence type="ECO:0000313" key="1">
    <source>
        <dbReference type="EMBL" id="GAH50204.1"/>
    </source>
</evidence>
<organism evidence="1">
    <name type="scientific">marine sediment metagenome</name>
    <dbReference type="NCBI Taxonomy" id="412755"/>
    <lineage>
        <taxon>unclassified sequences</taxon>
        <taxon>metagenomes</taxon>
        <taxon>ecological metagenomes</taxon>
    </lineage>
</organism>
<protein>
    <submittedName>
        <fullName evidence="1">Uncharacterized protein</fullName>
    </submittedName>
</protein>
<comment type="caution">
    <text evidence="1">The sequence shown here is derived from an EMBL/GenBank/DDBJ whole genome shotgun (WGS) entry which is preliminary data.</text>
</comment>
<proteinExistence type="predicted"/>
<reference evidence="1" key="1">
    <citation type="journal article" date="2014" name="Front. Microbiol.">
        <title>High frequency of phylogenetically diverse reductive dehalogenase-homologous genes in deep subseafloor sedimentary metagenomes.</title>
        <authorList>
            <person name="Kawai M."/>
            <person name="Futagami T."/>
            <person name="Toyoda A."/>
            <person name="Takaki Y."/>
            <person name="Nishi S."/>
            <person name="Hori S."/>
            <person name="Arai W."/>
            <person name="Tsubouchi T."/>
            <person name="Morono Y."/>
            <person name="Uchiyama I."/>
            <person name="Ito T."/>
            <person name="Fujiyama A."/>
            <person name="Inagaki F."/>
            <person name="Takami H."/>
        </authorList>
    </citation>
    <scope>NUCLEOTIDE SEQUENCE</scope>
    <source>
        <strain evidence="1">Expedition CK06-06</strain>
    </source>
</reference>